<dbReference type="EMBL" id="ABJD02000087">
    <property type="protein sequence ID" value="EDU60917.1"/>
    <property type="molecule type" value="Genomic_DNA"/>
</dbReference>
<dbReference type="EMBL" id="ABJD02000094">
    <property type="protein sequence ID" value="EDU60902.1"/>
    <property type="molecule type" value="Genomic_DNA"/>
</dbReference>
<sequence>MAFCYLAPFKLFCIFFFLVPDTLPFQPNTPNVMRGISLFNDSRGSA</sequence>
<reference evidence="1" key="5">
    <citation type="submission" date="2016-11" db="EMBL/GenBank/DDBJ databases">
        <title>Draft genome sequence of Providencia stuartii(ATCC 25827).</title>
        <authorList>
            <person name="Sudarsanam P."/>
            <person name="Ley R."/>
            <person name="Guruge J."/>
            <person name="Turnbaugh P.J."/>
            <person name="Mahowald M."/>
            <person name="Liep D."/>
            <person name="Gordon J."/>
        </authorList>
    </citation>
    <scope>NUCLEOTIDE SEQUENCE</scope>
    <source>
        <strain evidence="1">ATCC 25827</strain>
    </source>
</reference>
<evidence type="ECO:0000313" key="1">
    <source>
        <dbReference type="EMBL" id="EDU60902.1"/>
    </source>
</evidence>
<evidence type="ECO:0000313" key="2">
    <source>
        <dbReference type="EMBL" id="EDU60917.1"/>
    </source>
</evidence>
<protein>
    <submittedName>
        <fullName evidence="1">Uncharacterized protein</fullName>
    </submittedName>
</protein>
<name>A0AA87CSJ9_PROST</name>
<accession>A0AA87CSJ9</accession>
<proteinExistence type="predicted"/>
<reference evidence="1" key="4">
    <citation type="submission" date="2016-11" db="EMBL/GenBank/DDBJ databases">
        <title>Draft genome sequence of Providencia stuartii (ATCC 25827).</title>
        <authorList>
            <person name="Sudarsanam P."/>
            <person name="Ley R."/>
            <person name="Guruge J."/>
            <person name="Turnbaugh P.J."/>
            <person name="Mahowald M."/>
            <person name="Liep D."/>
            <person name="Gordon J."/>
        </authorList>
    </citation>
    <scope>NUCLEOTIDE SEQUENCE</scope>
    <source>
        <strain evidence="1 3">ATCC 25827</strain>
    </source>
</reference>
<reference evidence="3" key="2">
    <citation type="submission" date="2008-04" db="EMBL/GenBank/DDBJ databases">
        <title>Draft genome sequence of Providencia stuartii(ATCC 25827).</title>
        <authorList>
            <person name="Sudarsanam P."/>
            <person name="Ley R."/>
            <person name="Guruge J."/>
            <person name="Turnbaugh P.J."/>
            <person name="Mahowald M."/>
            <person name="Liep D."/>
            <person name="Gordon J."/>
        </authorList>
    </citation>
    <scope>NUCLEOTIDE SEQUENCE [LARGE SCALE GENOMIC DNA]</scope>
    <source>
        <strain evidence="2 3">ATCC 25827</strain>
    </source>
</reference>
<dbReference type="AlphaFoldDB" id="A0AA87CSJ9"/>
<gene>
    <name evidence="2" type="ORF">PROSTU_01079</name>
    <name evidence="1" type="ORF">PROSTU_01107</name>
</gene>
<dbReference type="Proteomes" id="UP000004506">
    <property type="component" value="Unassembled WGS sequence"/>
</dbReference>
<comment type="caution">
    <text evidence="1">The sequence shown here is derived from an EMBL/GenBank/DDBJ whole genome shotgun (WGS) entry which is preliminary data.</text>
</comment>
<organism evidence="1 3">
    <name type="scientific">Providencia stuartii ATCC 25827</name>
    <dbReference type="NCBI Taxonomy" id="471874"/>
    <lineage>
        <taxon>Bacteria</taxon>
        <taxon>Pseudomonadati</taxon>
        <taxon>Pseudomonadota</taxon>
        <taxon>Gammaproteobacteria</taxon>
        <taxon>Enterobacterales</taxon>
        <taxon>Morganellaceae</taxon>
        <taxon>Providencia</taxon>
    </lineage>
</organism>
<evidence type="ECO:0000313" key="3">
    <source>
        <dbReference type="Proteomes" id="UP000004506"/>
    </source>
</evidence>
<reference evidence="3" key="1">
    <citation type="submission" date="2008-04" db="EMBL/GenBank/DDBJ databases">
        <title>Draft genome sequence of Providencia stuartii (ATCC 25827).</title>
        <authorList>
            <person name="Sudarsanam P."/>
            <person name="Ley R."/>
            <person name="Guruge J."/>
            <person name="Turnbaugh P.J."/>
            <person name="Mahowald M."/>
            <person name="Liep D."/>
            <person name="Gordon J."/>
        </authorList>
    </citation>
    <scope>NUCLEOTIDE SEQUENCE [LARGE SCALE GENOMIC DNA]</scope>
    <source>
        <strain evidence="3">ATCC 25827</strain>
    </source>
</reference>
<reference evidence="1 3" key="3">
    <citation type="submission" date="2008-05" db="EMBL/GenBank/DDBJ databases">
        <authorList>
            <person name="Fulton L."/>
            <person name="Clifton S."/>
            <person name="Fulton B."/>
            <person name="Xu J."/>
            <person name="Minx P."/>
            <person name="Pepin K.H."/>
            <person name="Johnson M."/>
            <person name="Thiruvilangam P."/>
            <person name="Bhonagiri V."/>
            <person name="Nash W.E."/>
            <person name="Mardis E.R."/>
            <person name="Wilson R.K."/>
        </authorList>
    </citation>
    <scope>NUCLEOTIDE SEQUENCE [LARGE SCALE GENOMIC DNA]</scope>
    <source>
        <strain evidence="1 3">ATCC 25827</strain>
    </source>
</reference>